<proteinExistence type="inferred from homology"/>
<evidence type="ECO:0000256" key="1">
    <source>
        <dbReference type="ARBA" id="ARBA00006930"/>
    </source>
</evidence>
<dbReference type="PANTHER" id="PTHR32114">
    <property type="entry name" value="ABC TRANSPORTER ABCH.3"/>
    <property type="match status" value="1"/>
</dbReference>
<comment type="subunit">
    <text evidence="2">Heterodimer of SbcC and SbcD.</text>
</comment>
<evidence type="ECO:0000256" key="4">
    <source>
        <dbReference type="SAM" id="Coils"/>
    </source>
</evidence>
<dbReference type="Gene3D" id="3.40.50.300">
    <property type="entry name" value="P-loop containing nucleotide triphosphate hydrolases"/>
    <property type="match status" value="2"/>
</dbReference>
<dbReference type="Pfam" id="PF13476">
    <property type="entry name" value="AAA_23"/>
    <property type="match status" value="1"/>
</dbReference>
<feature type="coiled-coil region" evidence="4">
    <location>
        <begin position="244"/>
        <end position="285"/>
    </location>
</feature>
<accession>A0A078MAS6</accession>
<feature type="coiled-coil region" evidence="4">
    <location>
        <begin position="601"/>
        <end position="656"/>
    </location>
</feature>
<dbReference type="AlphaFoldDB" id="A0A078MAS6"/>
<evidence type="ECO:0000256" key="2">
    <source>
        <dbReference type="ARBA" id="ARBA00011322"/>
    </source>
</evidence>
<dbReference type="InterPro" id="IPR038729">
    <property type="entry name" value="Rad50/SbcC_AAA"/>
</dbReference>
<evidence type="ECO:0000259" key="5">
    <source>
        <dbReference type="Pfam" id="PF13476"/>
    </source>
</evidence>
<dbReference type="GO" id="GO:0016887">
    <property type="term" value="F:ATP hydrolysis activity"/>
    <property type="evidence" value="ECO:0007669"/>
    <property type="project" value="InterPro"/>
</dbReference>
<dbReference type="PATRIC" id="fig|1461583.4.peg.1493"/>
<gene>
    <name evidence="6" type="primary">sbcC</name>
    <name evidence="6" type="ORF">BN1050_01553</name>
</gene>
<dbReference type="EMBL" id="LN483075">
    <property type="protein sequence ID" value="CEA03395.1"/>
    <property type="molecule type" value="Genomic_DNA"/>
</dbReference>
<dbReference type="Pfam" id="PF13558">
    <property type="entry name" value="SbcC_Walker_B"/>
    <property type="match status" value="1"/>
</dbReference>
<protein>
    <recommendedName>
        <fullName evidence="3">Nuclease SbcCD subunit C</fullName>
    </recommendedName>
</protein>
<comment type="similarity">
    <text evidence="1">Belongs to the SMC family. SbcC subfamily.</text>
</comment>
<feature type="domain" description="Rad50/SbcC-type AAA" evidence="5">
    <location>
        <begin position="6"/>
        <end position="216"/>
    </location>
</feature>
<dbReference type="InterPro" id="IPR027417">
    <property type="entry name" value="P-loop_NTPase"/>
</dbReference>
<reference evidence="6" key="1">
    <citation type="submission" date="2014-07" db="EMBL/GenBank/DDBJ databases">
        <authorList>
            <person name="Urmite Genomes Urmite Genomes"/>
        </authorList>
    </citation>
    <scope>NUCLEOTIDE SEQUENCE</scope>
    <source>
        <strain evidence="6">13S34_air</strain>
    </source>
</reference>
<name>A0A078MAS6_9BACL</name>
<evidence type="ECO:0000313" key="6">
    <source>
        <dbReference type="EMBL" id="CEA03395.1"/>
    </source>
</evidence>
<keyword evidence="4" id="KW-0175">Coiled coil</keyword>
<dbReference type="GO" id="GO:0006302">
    <property type="term" value="P:double-strand break repair"/>
    <property type="evidence" value="ECO:0007669"/>
    <property type="project" value="InterPro"/>
</dbReference>
<feature type="coiled-coil region" evidence="4">
    <location>
        <begin position="377"/>
        <end position="510"/>
    </location>
</feature>
<evidence type="ECO:0000256" key="3">
    <source>
        <dbReference type="ARBA" id="ARBA00013368"/>
    </source>
</evidence>
<organism evidence="6">
    <name type="scientific">Metalysinibacillus saudimassiliensis</name>
    <dbReference type="NCBI Taxonomy" id="1461583"/>
    <lineage>
        <taxon>Bacteria</taxon>
        <taxon>Bacillati</taxon>
        <taxon>Bacillota</taxon>
        <taxon>Bacilli</taxon>
        <taxon>Bacillales</taxon>
        <taxon>Caryophanaceae</taxon>
        <taxon>Metalysinibacillus</taxon>
    </lineage>
</organism>
<dbReference type="SUPFAM" id="SSF52540">
    <property type="entry name" value="P-loop containing nucleoside triphosphate hydrolases"/>
    <property type="match status" value="1"/>
</dbReference>
<dbReference type="HOGENOM" id="CLU_004785_2_1_9"/>
<dbReference type="PANTHER" id="PTHR32114:SF2">
    <property type="entry name" value="ABC TRANSPORTER ABCH.3"/>
    <property type="match status" value="1"/>
</dbReference>
<sequence length="1017" mass="115407">MKPLHLTMTAFGPYKNKEEIDFTKLHEQGIFAISGATGAGKTTIFDAISFALYDSASGEDRSGKVDGLRSDFADDNLHTSVTLRFEMHSRVYEITRQLGHVKQGNKTKTGDKIELFEIKNGKPFLCTEKQNKRTIDPKIIEIIGLDADQFRQIVMLPQGEFRKLLTSNSLDKEEILRKIFATVRYQQIALHMNEHKKHKDVLYRESKQELQYFMKQIPEALYARPASKLPDIATQEEINTNQLMLALQEELAFYQQQVQVAKDQYEQAEQAVVVAREQLEDGRKHNEQIANYMEAANAYEAVQQQASAIEVKRQQLALAKQAEQIRPYMEAYDEAQLAYQQATQQLTTVQAQYATANTLYQQSTETFTAVQKTLPQMEQLRTTIKDNEQQLPRLQSLAKCTADVKILTQQLTAQTQQLQAEEQKEQALQQQLTELQQCVSQLQQQVEAAPNYEFELAQLQQEQRKLTIYTNVQAKQQLFEAEVIACEQALHKAKERYEQVRAQRNQQRAAKLATHLHDGETCPVCANTVIATQLATFPADFDLAYYETTKQTYEQAKDALVVAMSDVAHGKARIAELEEPQRDLQTIEILQAELVEGYVAHNASRKTLATQRAQIEELTEQLTQHQENVKRYKTSYEKLQQAKQQEQIKATLLQQELGQKSEQQLMDVIAQDKQSLETLVTAYEQAIQHHQQSTANYHKSEIALRVAEERTAHANSTMQVAQQKAQEAMQQAGFTDTGVYEQSVLAITLQQQLEQAIQAYDTAQHDLQKQLLTLANYKGQQAQDLTPLTLALQAAEQSAREAYKNMDVVAQFINVCTSLLTQLETLIKRIGTLEHERAQIAHLADVLTGKNELNLSFERYVQTYYLQQIIEAANLRLRVLSNEQYQLVRTTELSDKRSQTGLDLSVYDAYADAQRDVKTLSGGEKFNASLSLALGVSDVIQSFNGNVQINTMFIDEGFGSLDEEALRRAITTLIELRDTGRTIAVISHVAELKEEMPAILHVTKMKEGYSTTAVTFA</sequence>